<dbReference type="EMBL" id="CP117880">
    <property type="protein sequence ID" value="WDF70198.1"/>
    <property type="molecule type" value="Genomic_DNA"/>
</dbReference>
<organism evidence="1 2">
    <name type="scientific">Sphingobacterium oryzagri</name>
    <dbReference type="NCBI Taxonomy" id="3025669"/>
    <lineage>
        <taxon>Bacteria</taxon>
        <taxon>Pseudomonadati</taxon>
        <taxon>Bacteroidota</taxon>
        <taxon>Sphingobacteriia</taxon>
        <taxon>Sphingobacteriales</taxon>
        <taxon>Sphingobacteriaceae</taxon>
        <taxon>Sphingobacterium</taxon>
    </lineage>
</organism>
<reference evidence="1 2" key="1">
    <citation type="submission" date="2023-02" db="EMBL/GenBank/DDBJ databases">
        <title>Genome sequence of Sphingobacterium sp. KACC 22765.</title>
        <authorList>
            <person name="Kim S."/>
            <person name="Heo J."/>
            <person name="Kwon S.-W."/>
        </authorList>
    </citation>
    <scope>NUCLEOTIDE SEQUENCE [LARGE SCALE GENOMIC DNA]</scope>
    <source>
        <strain evidence="1 2">KACC 22765</strain>
    </source>
</reference>
<proteinExistence type="predicted"/>
<evidence type="ECO:0000313" key="2">
    <source>
        <dbReference type="Proteomes" id="UP001221558"/>
    </source>
</evidence>
<dbReference type="Proteomes" id="UP001221558">
    <property type="component" value="Chromosome"/>
</dbReference>
<dbReference type="RefSeq" id="WP_274268907.1">
    <property type="nucleotide sequence ID" value="NZ_CP117880.1"/>
</dbReference>
<gene>
    <name evidence="1" type="ORF">PQ465_07420</name>
</gene>
<evidence type="ECO:0000313" key="1">
    <source>
        <dbReference type="EMBL" id="WDF70198.1"/>
    </source>
</evidence>
<name>A0ABY7WP53_9SPHI</name>
<keyword evidence="2" id="KW-1185">Reference proteome</keyword>
<protein>
    <submittedName>
        <fullName evidence="1">Uncharacterized protein</fullName>
    </submittedName>
</protein>
<accession>A0ABY7WP53</accession>
<sequence>MHKIRLTARKKNDLVFDVTDSHDATVIVEVSLFEDGNFNARVGSHHVSEEIRNDINHYLVEQKIGYTT</sequence>